<dbReference type="Proteomes" id="UP000317316">
    <property type="component" value="Unassembled WGS sequence"/>
</dbReference>
<reference evidence="1 2" key="1">
    <citation type="submission" date="2019-05" db="EMBL/GenBank/DDBJ databases">
        <title>Psychrobacillus vulpis sp. nov., a new species isolated from feces of a red fox that inhabits in The Tablas de Daimiel Natural Park, Albacete, Spain.</title>
        <authorList>
            <person name="Rodriguez M."/>
            <person name="Reina J.C."/>
            <person name="Bejar V."/>
            <person name="Llamas I."/>
        </authorList>
    </citation>
    <scope>NUCLEOTIDE SEQUENCE [LARGE SCALE GENOMIC DNA]</scope>
    <source>
        <strain evidence="1 2">NEAU-3TGS17</strain>
    </source>
</reference>
<gene>
    <name evidence="1" type="ORF">FG382_08085</name>
</gene>
<evidence type="ECO:0000313" key="2">
    <source>
        <dbReference type="Proteomes" id="UP000317316"/>
    </source>
</evidence>
<proteinExistence type="predicted"/>
<accession>A0A544TAB6</accession>
<dbReference type="RefSeq" id="WP_142538390.1">
    <property type="nucleotide sequence ID" value="NZ_BMIE01000003.1"/>
</dbReference>
<protein>
    <submittedName>
        <fullName evidence="1">Uncharacterized protein</fullName>
    </submittedName>
</protein>
<evidence type="ECO:0000313" key="1">
    <source>
        <dbReference type="EMBL" id="TQR14407.1"/>
    </source>
</evidence>
<sequence>MDYEYYIVNDFENTFYVAGDSIQRIIEATGISETHATISFMKTMKCDRVARFPIDTPIEVIIEWIDYGTGSRFE</sequence>
<comment type="caution">
    <text evidence="1">The sequence shown here is derived from an EMBL/GenBank/DDBJ whole genome shotgun (WGS) entry which is preliminary data.</text>
</comment>
<keyword evidence="2" id="KW-1185">Reference proteome</keyword>
<dbReference type="EMBL" id="VDGH01000004">
    <property type="protein sequence ID" value="TQR14407.1"/>
    <property type="molecule type" value="Genomic_DNA"/>
</dbReference>
<organism evidence="1 2">
    <name type="scientific">Psychrobacillus lasiicapitis</name>
    <dbReference type="NCBI Taxonomy" id="1636719"/>
    <lineage>
        <taxon>Bacteria</taxon>
        <taxon>Bacillati</taxon>
        <taxon>Bacillota</taxon>
        <taxon>Bacilli</taxon>
        <taxon>Bacillales</taxon>
        <taxon>Bacillaceae</taxon>
        <taxon>Psychrobacillus</taxon>
    </lineage>
</organism>
<name>A0A544TAB6_9BACI</name>
<dbReference type="AlphaFoldDB" id="A0A544TAB6"/>